<dbReference type="InterPro" id="IPR050732">
    <property type="entry name" value="Beta-glucan_modifiers"/>
</dbReference>
<accession>A0A3M7M064</accession>
<comment type="catalytic activity">
    <reaction evidence="1">
        <text>Hydrolysis of (1-&gt;3)-beta-D-glucosidic linkages in (1-&gt;3)-beta-D-glucans.</text>
        <dbReference type="EC" id="3.2.1.39"/>
    </reaction>
</comment>
<dbReference type="SUPFAM" id="SSF51445">
    <property type="entry name" value="(Trans)glycosidases"/>
    <property type="match status" value="1"/>
</dbReference>
<dbReference type="EMBL" id="KE747814">
    <property type="protein sequence ID" value="RMZ67790.1"/>
    <property type="molecule type" value="Genomic_DNA"/>
</dbReference>
<evidence type="ECO:0000256" key="5">
    <source>
        <dbReference type="ARBA" id="ARBA00022801"/>
    </source>
</evidence>
<dbReference type="GO" id="GO:0071555">
    <property type="term" value="P:cell wall organization"/>
    <property type="evidence" value="ECO:0007669"/>
    <property type="project" value="TreeGrafter"/>
</dbReference>
<protein>
    <recommendedName>
        <fullName evidence="4">glucan endo-1,3-beta-D-glucosidase</fullName>
        <ecNumber evidence="4">3.2.1.39</ecNumber>
    </recommendedName>
</protein>
<dbReference type="GO" id="GO:0042973">
    <property type="term" value="F:glucan endo-1,3-beta-D-glucosidase activity"/>
    <property type="evidence" value="ECO:0007669"/>
    <property type="project" value="UniProtKB-EC"/>
</dbReference>
<evidence type="ECO:0000313" key="8">
    <source>
        <dbReference type="Proteomes" id="UP000265663"/>
    </source>
</evidence>
<comment type="subcellular location">
    <subcellularLocation>
        <location evidence="2">Cell envelope</location>
    </subcellularLocation>
</comment>
<proteinExistence type="inferred from homology"/>
<dbReference type="InterPro" id="IPR017853">
    <property type="entry name" value="GH"/>
</dbReference>
<dbReference type="PANTHER" id="PTHR16631">
    <property type="entry name" value="GLUCAN 1,3-BETA-GLUCOSIDASE"/>
    <property type="match status" value="1"/>
</dbReference>
<reference evidence="7 8" key="1">
    <citation type="journal article" date="2014" name="PLoS ONE">
        <title>De novo Genome Assembly of the Fungal Plant Pathogen Pyrenophora semeniperda.</title>
        <authorList>
            <person name="Soliai M.M."/>
            <person name="Meyer S.E."/>
            <person name="Udall J.A."/>
            <person name="Elzinga D.E."/>
            <person name="Hermansen R.A."/>
            <person name="Bodily P.M."/>
            <person name="Hart A.A."/>
            <person name="Coleman C.E."/>
        </authorList>
    </citation>
    <scope>NUCLEOTIDE SEQUENCE [LARGE SCALE GENOMIC DNA]</scope>
    <source>
        <strain evidence="7 8">CCB06</strain>
        <tissue evidence="7">Mycelium</tissue>
    </source>
</reference>
<dbReference type="GO" id="GO:0009986">
    <property type="term" value="C:cell surface"/>
    <property type="evidence" value="ECO:0007669"/>
    <property type="project" value="TreeGrafter"/>
</dbReference>
<dbReference type="OrthoDB" id="77201at2759"/>
<keyword evidence="8" id="KW-1185">Reference proteome</keyword>
<dbReference type="GO" id="GO:0009277">
    <property type="term" value="C:fungal-type cell wall"/>
    <property type="evidence" value="ECO:0007669"/>
    <property type="project" value="TreeGrafter"/>
</dbReference>
<feature type="signal peptide" evidence="6">
    <location>
        <begin position="1"/>
        <end position="18"/>
    </location>
</feature>
<evidence type="ECO:0000256" key="1">
    <source>
        <dbReference type="ARBA" id="ARBA00000382"/>
    </source>
</evidence>
<keyword evidence="5" id="KW-0378">Hydrolase</keyword>
<name>A0A3M7M064_9PLEO</name>
<keyword evidence="6" id="KW-0732">Signal</keyword>
<comment type="similarity">
    <text evidence="3">Belongs to the glycosyl hydrolase 17 family.</text>
</comment>
<sequence length="192" mass="20258">MKSLLLNHLLLFPCLAQAVSKIYTGFNYGAFWGVEANAKKEADFLDGFNLARNLSTSTPFDSARLFTCIQAGTQKSPTEAFDAAVASKISLFLGFWITPPQKGGSPNPLVANEMAALEKGFQKHGQALSNLIIGLSVGNEDVYRAEGSGGGAIGLSAPIVGQVIAQVKKNIAASPLAQYMSSKPIGHVDTVQ</sequence>
<evidence type="ECO:0000313" key="7">
    <source>
        <dbReference type="EMBL" id="RMZ67790.1"/>
    </source>
</evidence>
<evidence type="ECO:0000256" key="4">
    <source>
        <dbReference type="ARBA" id="ARBA00012780"/>
    </source>
</evidence>
<evidence type="ECO:0000256" key="3">
    <source>
        <dbReference type="ARBA" id="ARBA00008773"/>
    </source>
</evidence>
<dbReference type="PANTHER" id="PTHR16631:SF13">
    <property type="entry name" value="GLUCAN ENDO-1,3-BETA-GLUCOSIDASE EGLC-RELATED"/>
    <property type="match status" value="1"/>
</dbReference>
<evidence type="ECO:0000256" key="2">
    <source>
        <dbReference type="ARBA" id="ARBA00004196"/>
    </source>
</evidence>
<evidence type="ECO:0000256" key="6">
    <source>
        <dbReference type="SAM" id="SignalP"/>
    </source>
</evidence>
<dbReference type="AlphaFoldDB" id="A0A3M7M064"/>
<dbReference type="GO" id="GO:0005576">
    <property type="term" value="C:extracellular region"/>
    <property type="evidence" value="ECO:0007669"/>
    <property type="project" value="TreeGrafter"/>
</dbReference>
<dbReference type="Proteomes" id="UP000265663">
    <property type="component" value="Unassembled WGS sequence"/>
</dbReference>
<dbReference type="EC" id="3.2.1.39" evidence="4"/>
<gene>
    <name evidence="7" type="ORF">GMOD_00003811</name>
</gene>
<organism evidence="7 8">
    <name type="scientific">Pyrenophora seminiperda CCB06</name>
    <dbReference type="NCBI Taxonomy" id="1302712"/>
    <lineage>
        <taxon>Eukaryota</taxon>
        <taxon>Fungi</taxon>
        <taxon>Dikarya</taxon>
        <taxon>Ascomycota</taxon>
        <taxon>Pezizomycotina</taxon>
        <taxon>Dothideomycetes</taxon>
        <taxon>Pleosporomycetidae</taxon>
        <taxon>Pleosporales</taxon>
        <taxon>Pleosporineae</taxon>
        <taxon>Pleosporaceae</taxon>
        <taxon>Pyrenophora</taxon>
    </lineage>
</organism>
<feature type="chain" id="PRO_5018243107" description="glucan endo-1,3-beta-D-glucosidase" evidence="6">
    <location>
        <begin position="19"/>
        <end position="192"/>
    </location>
</feature>